<dbReference type="RefSeq" id="WP_247814491.1">
    <property type="nucleotide sequence ID" value="NZ_CP095855.1"/>
</dbReference>
<proteinExistence type="predicted"/>
<evidence type="ECO:0008006" key="3">
    <source>
        <dbReference type="Google" id="ProtNLM"/>
    </source>
</evidence>
<accession>A0ABY4I8W8</accession>
<evidence type="ECO:0000313" key="2">
    <source>
        <dbReference type="Proteomes" id="UP000830198"/>
    </source>
</evidence>
<organism evidence="1 2">
    <name type="scientific">Chitinophaga filiformis</name>
    <name type="common">Myxococcus filiformis</name>
    <name type="synonym">Flexibacter filiformis</name>
    <dbReference type="NCBI Taxonomy" id="104663"/>
    <lineage>
        <taxon>Bacteria</taxon>
        <taxon>Pseudomonadati</taxon>
        <taxon>Bacteroidota</taxon>
        <taxon>Chitinophagia</taxon>
        <taxon>Chitinophagales</taxon>
        <taxon>Chitinophagaceae</taxon>
        <taxon>Chitinophaga</taxon>
    </lineage>
</organism>
<dbReference type="Proteomes" id="UP000830198">
    <property type="component" value="Chromosome"/>
</dbReference>
<keyword evidence="2" id="KW-1185">Reference proteome</keyword>
<gene>
    <name evidence="1" type="ORF">MYF79_13680</name>
</gene>
<evidence type="ECO:0000313" key="1">
    <source>
        <dbReference type="EMBL" id="UPK72340.1"/>
    </source>
</evidence>
<name>A0ABY4I8W8_CHIFI</name>
<reference evidence="1 2" key="1">
    <citation type="submission" date="2022-04" db="EMBL/GenBank/DDBJ databases">
        <title>The arsenic-methylating capacity of Chitinophaga filiformis YT5 during chitin decomposition.</title>
        <authorList>
            <person name="Chen G."/>
            <person name="Liang Y."/>
        </authorList>
    </citation>
    <scope>NUCLEOTIDE SEQUENCE [LARGE SCALE GENOMIC DNA]</scope>
    <source>
        <strain evidence="1 2">YT5</strain>
    </source>
</reference>
<sequence length="211" mass="23763">MKAFFVVVIVILFSSQLKGQTLTKKKLTKHDIRTGVLMKFYSSANDSYGTVELLLMKDRTFLYNLNAIANNGVSQGKWEIANGVLMLQSSLQIDNVPIEISSDSNRRFVYKSNIAIVENTKHELLTDAVVLINEDSIKCLPMIGSCNGSFDRITRVKVVFENGMSSKWITIEGNKNKVAITVLTDVPISRYIVMNKQRFILSGKYLKKECP</sequence>
<protein>
    <recommendedName>
        <fullName evidence="3">DUF3108 domain-containing protein</fullName>
    </recommendedName>
</protein>
<dbReference type="EMBL" id="CP095855">
    <property type="protein sequence ID" value="UPK72340.1"/>
    <property type="molecule type" value="Genomic_DNA"/>
</dbReference>